<feature type="signal peptide" evidence="1">
    <location>
        <begin position="1"/>
        <end position="25"/>
    </location>
</feature>
<protein>
    <recommendedName>
        <fullName evidence="4">Secreted protein</fullName>
    </recommendedName>
</protein>
<comment type="caution">
    <text evidence="2">The sequence shown here is derived from an EMBL/GenBank/DDBJ whole genome shotgun (WGS) entry which is preliminary data.</text>
</comment>
<proteinExistence type="predicted"/>
<evidence type="ECO:0000256" key="1">
    <source>
        <dbReference type="SAM" id="SignalP"/>
    </source>
</evidence>
<dbReference type="AlphaFoldDB" id="A0A4Z2IM58"/>
<evidence type="ECO:0000313" key="3">
    <source>
        <dbReference type="Proteomes" id="UP000314294"/>
    </source>
</evidence>
<dbReference type="EMBL" id="SRLO01000075">
    <property type="protein sequence ID" value="TNN78282.1"/>
    <property type="molecule type" value="Genomic_DNA"/>
</dbReference>
<evidence type="ECO:0008006" key="4">
    <source>
        <dbReference type="Google" id="ProtNLM"/>
    </source>
</evidence>
<dbReference type="Proteomes" id="UP000314294">
    <property type="component" value="Unassembled WGS sequence"/>
</dbReference>
<accession>A0A4Z2IM58</accession>
<evidence type="ECO:0000313" key="2">
    <source>
        <dbReference type="EMBL" id="TNN78282.1"/>
    </source>
</evidence>
<keyword evidence="1" id="KW-0732">Signal</keyword>
<gene>
    <name evidence="2" type="ORF">EYF80_011522</name>
</gene>
<keyword evidence="3" id="KW-1185">Reference proteome</keyword>
<sequence>MVQHTMLAGHVARCFAILILATVNGQPNPLLRHGSRSYRHSRRCSSILHAWKTAPQTRGQQTRLQQTPASGLTMHLLRTNAG</sequence>
<reference evidence="2 3" key="1">
    <citation type="submission" date="2019-03" db="EMBL/GenBank/DDBJ databases">
        <title>First draft genome of Liparis tanakae, snailfish: a comprehensive survey of snailfish specific genes.</title>
        <authorList>
            <person name="Kim W."/>
            <person name="Song I."/>
            <person name="Jeong J.-H."/>
            <person name="Kim D."/>
            <person name="Kim S."/>
            <person name="Ryu S."/>
            <person name="Song J.Y."/>
            <person name="Lee S.K."/>
        </authorList>
    </citation>
    <scope>NUCLEOTIDE SEQUENCE [LARGE SCALE GENOMIC DNA]</scope>
    <source>
        <tissue evidence="2">Muscle</tissue>
    </source>
</reference>
<feature type="chain" id="PRO_5021416822" description="Secreted protein" evidence="1">
    <location>
        <begin position="26"/>
        <end position="82"/>
    </location>
</feature>
<name>A0A4Z2IM58_9TELE</name>
<organism evidence="2 3">
    <name type="scientific">Liparis tanakae</name>
    <name type="common">Tanaka's snailfish</name>
    <dbReference type="NCBI Taxonomy" id="230148"/>
    <lineage>
        <taxon>Eukaryota</taxon>
        <taxon>Metazoa</taxon>
        <taxon>Chordata</taxon>
        <taxon>Craniata</taxon>
        <taxon>Vertebrata</taxon>
        <taxon>Euteleostomi</taxon>
        <taxon>Actinopterygii</taxon>
        <taxon>Neopterygii</taxon>
        <taxon>Teleostei</taxon>
        <taxon>Neoteleostei</taxon>
        <taxon>Acanthomorphata</taxon>
        <taxon>Eupercaria</taxon>
        <taxon>Perciformes</taxon>
        <taxon>Cottioidei</taxon>
        <taxon>Cottales</taxon>
        <taxon>Liparidae</taxon>
        <taxon>Liparis</taxon>
    </lineage>
</organism>